<proteinExistence type="predicted"/>
<evidence type="ECO:0000313" key="1">
    <source>
        <dbReference type="EMBL" id="KXT09106.1"/>
    </source>
</evidence>
<comment type="caution">
    <text evidence="1">The sequence shown here is derived from an EMBL/GenBank/DDBJ whole genome shotgun (WGS) entry which is preliminary data.</text>
</comment>
<dbReference type="AlphaFoldDB" id="A0A139I322"/>
<reference evidence="1 2" key="1">
    <citation type="submission" date="2015-07" db="EMBL/GenBank/DDBJ databases">
        <title>Comparative genomics of the Sigatoka disease complex on banana suggests a link between parallel evolutionary changes in Pseudocercospora fijiensis and Pseudocercospora eumusae and increased virulence on the banana host.</title>
        <authorList>
            <person name="Chang T.-C."/>
            <person name="Salvucci A."/>
            <person name="Crous P.W."/>
            <person name="Stergiopoulos I."/>
        </authorList>
    </citation>
    <scope>NUCLEOTIDE SEQUENCE [LARGE SCALE GENOMIC DNA]</scope>
    <source>
        <strain evidence="1 2">CBS 116634</strain>
    </source>
</reference>
<sequence>MDGSCRENHKSCEALIHQTAITSWIPSGALLSAARRVFTDRSQRVSQPYRTSGLSSVGLGNISPGIGPAGKDATRKACLNLDRAEPLSSSITPRLDRQLRPESPSIKAAQALMSYTFPKEPQVASTPT</sequence>
<organism evidence="1 2">
    <name type="scientific">Pseudocercospora musae</name>
    <dbReference type="NCBI Taxonomy" id="113226"/>
    <lineage>
        <taxon>Eukaryota</taxon>
        <taxon>Fungi</taxon>
        <taxon>Dikarya</taxon>
        <taxon>Ascomycota</taxon>
        <taxon>Pezizomycotina</taxon>
        <taxon>Dothideomycetes</taxon>
        <taxon>Dothideomycetidae</taxon>
        <taxon>Mycosphaerellales</taxon>
        <taxon>Mycosphaerellaceae</taxon>
        <taxon>Pseudocercospora</taxon>
    </lineage>
</organism>
<dbReference type="Proteomes" id="UP000073492">
    <property type="component" value="Unassembled WGS sequence"/>
</dbReference>
<keyword evidence="2" id="KW-1185">Reference proteome</keyword>
<dbReference type="EMBL" id="LFZO01000372">
    <property type="protein sequence ID" value="KXT09106.1"/>
    <property type="molecule type" value="Genomic_DNA"/>
</dbReference>
<evidence type="ECO:0000313" key="2">
    <source>
        <dbReference type="Proteomes" id="UP000073492"/>
    </source>
</evidence>
<gene>
    <name evidence="1" type="ORF">AC579_10198</name>
</gene>
<protein>
    <submittedName>
        <fullName evidence="1">Uncharacterized protein</fullName>
    </submittedName>
</protein>
<accession>A0A139I322</accession>
<name>A0A139I322_9PEZI</name>